<gene>
    <name evidence="3" type="primary">LOC108675311</name>
</gene>
<feature type="compositionally biased region" description="Polar residues" evidence="1">
    <location>
        <begin position="483"/>
        <end position="510"/>
    </location>
</feature>
<feature type="compositionally biased region" description="Basic and acidic residues" evidence="1">
    <location>
        <begin position="304"/>
        <end position="317"/>
    </location>
</feature>
<feature type="compositionally biased region" description="Polar residues" evidence="1">
    <location>
        <begin position="64"/>
        <end position="75"/>
    </location>
</feature>
<feature type="compositionally biased region" description="Polar residues" evidence="1">
    <location>
        <begin position="634"/>
        <end position="643"/>
    </location>
</feature>
<organism evidence="2 3">
    <name type="scientific">Hyalella azteca</name>
    <name type="common">Amphipod</name>
    <dbReference type="NCBI Taxonomy" id="294128"/>
    <lineage>
        <taxon>Eukaryota</taxon>
        <taxon>Metazoa</taxon>
        <taxon>Ecdysozoa</taxon>
        <taxon>Arthropoda</taxon>
        <taxon>Crustacea</taxon>
        <taxon>Multicrustacea</taxon>
        <taxon>Malacostraca</taxon>
        <taxon>Eumalacostraca</taxon>
        <taxon>Peracarida</taxon>
        <taxon>Amphipoda</taxon>
        <taxon>Senticaudata</taxon>
        <taxon>Talitrida</taxon>
        <taxon>Talitroidea</taxon>
        <taxon>Hyalellidae</taxon>
        <taxon>Hyalella</taxon>
    </lineage>
</organism>
<dbReference type="GeneID" id="108675311"/>
<dbReference type="GO" id="GO:0005737">
    <property type="term" value="C:cytoplasm"/>
    <property type="evidence" value="ECO:0007669"/>
    <property type="project" value="TreeGrafter"/>
</dbReference>
<feature type="region of interest" description="Disordered" evidence="1">
    <location>
        <begin position="454"/>
        <end position="572"/>
    </location>
</feature>
<evidence type="ECO:0000313" key="2">
    <source>
        <dbReference type="Proteomes" id="UP000694843"/>
    </source>
</evidence>
<dbReference type="Proteomes" id="UP000694843">
    <property type="component" value="Unplaced"/>
</dbReference>
<dbReference type="AlphaFoldDB" id="A0A8B7NYB1"/>
<feature type="compositionally biased region" description="Low complexity" evidence="1">
    <location>
        <begin position="511"/>
        <end position="561"/>
    </location>
</feature>
<feature type="region of interest" description="Disordered" evidence="1">
    <location>
        <begin position="619"/>
        <end position="680"/>
    </location>
</feature>
<dbReference type="RefSeq" id="XP_018018799.2">
    <property type="nucleotide sequence ID" value="XM_018163310.2"/>
</dbReference>
<protein>
    <submittedName>
        <fullName evidence="3">Uncharacterized protein</fullName>
    </submittedName>
</protein>
<dbReference type="KEGG" id="hazt:108675311"/>
<name>A0A8B7NYB1_HYAAZ</name>
<keyword evidence="2" id="KW-1185">Reference proteome</keyword>
<accession>A0A8B7NYB1</accession>
<feature type="compositionally biased region" description="Polar residues" evidence="1">
    <location>
        <begin position="392"/>
        <end position="410"/>
    </location>
</feature>
<feature type="region of interest" description="Disordered" evidence="1">
    <location>
        <begin position="388"/>
        <end position="410"/>
    </location>
</feature>
<feature type="compositionally biased region" description="Polar residues" evidence="1">
    <location>
        <begin position="562"/>
        <end position="572"/>
    </location>
</feature>
<dbReference type="GO" id="GO:0005096">
    <property type="term" value="F:GTPase activator activity"/>
    <property type="evidence" value="ECO:0007669"/>
    <property type="project" value="TreeGrafter"/>
</dbReference>
<feature type="compositionally biased region" description="Polar residues" evidence="1">
    <location>
        <begin position="653"/>
        <end position="674"/>
    </location>
</feature>
<dbReference type="OrthoDB" id="2499658at2759"/>
<dbReference type="PANTHER" id="PTHR15711">
    <property type="entry name" value="RAP GTPASE-ACTIVATING PROTEIN"/>
    <property type="match status" value="1"/>
</dbReference>
<feature type="region of interest" description="Disordered" evidence="1">
    <location>
        <begin position="344"/>
        <end position="375"/>
    </location>
</feature>
<feature type="region of interest" description="Disordered" evidence="1">
    <location>
        <begin position="54"/>
        <end position="75"/>
    </location>
</feature>
<feature type="region of interest" description="Disordered" evidence="1">
    <location>
        <begin position="303"/>
        <end position="327"/>
    </location>
</feature>
<reference evidence="3" key="1">
    <citation type="submission" date="2025-08" db="UniProtKB">
        <authorList>
            <consortium name="RefSeq"/>
        </authorList>
    </citation>
    <scope>IDENTIFICATION</scope>
    <source>
        <tissue evidence="3">Whole organism</tissue>
    </source>
</reference>
<sequence length="977" mass="104965">METYAKQHEIENNFESISGTPHLKKKFAAIDEALVFENVCNDISQAPIDQYGSGTLPNLKKKQQQSNGTLKKSTAGKSLHSILPAKISQANDCAHSIHRSEGSISSGFVSHQVQVFTSNGNINPNIKGNFRAKPQINQGYGDPNFCDMDTASFSGYSQTSSKFSRSEAHRTSYNERKNHKISMFGSIRKTSHHNISDLQKFTAAEPLSKSSLGSHVDGNYHPLHDGPNLNSSRYNETLHGRKHQHHHQSSSSLDLDIDRTTSALGDGGKKINEVFSDVGRPGANRLHREFGSQGSIDVLSRYSSDCDSHKEGAKPDDASCSSGSPKVKTRRLASKSFFKKIMNSSRSDAASVKNPASRKKSMPSSASQEFGLNKIDGGGNLNVTFLQPAPPTDSSMHSTPKNISKTSGSKKATTLLCAGTSQNADTSFSSSYAKVEEEVVEFSSLELVPDSRLSSVKKAKGNSESLPSDKSDAGLSDSVDSCDGNSKSSGRSQKNEATSSLEKNNYSTNQSTSNLSKTNRNNNINSFSNFKSNSSSNSKPNKDSGSNNTNSASSMAGNNNNKGEQYSCDSPNNSPSKSYFFRPCFAHHDVRSMSCVLSPEHLQLLLNSTTSNCTSATGASAAHASINTKKDASTDAQNNNNNRSPEHLKSPLDANSNAGTDGDTDTAQGSSDGSAASLESPDAVDVDTICLGDGRENELLQSCPYFCNELGGEDERVISLTRETNSSGVLTKAKLMAAQQQQLLQQQHIPYSCTNTTLNHKFPVTKTTSHEVDLSSARNLNSHYITRNPCQYLHRPTSAATLGVLEPNPETLDPFMEITDAPMETRSKNIDANAARSRKIGAAGTGAASLEHFLGASQQQQQLCPYAEPVLRVEGLNSVSAYYSDYFVKPGDHQNYFGNDEGGFGPVAISYRRERIPADAAGHSTSALHGSLAGTGGCADGRSITPCFLHRIIIRTAQLDSLQGCLVECHLGGPLGI</sequence>
<dbReference type="InterPro" id="IPR050989">
    <property type="entry name" value="Rap1_Ran_GAP"/>
</dbReference>
<proteinExistence type="predicted"/>
<dbReference type="Gene3D" id="3.30.1120.160">
    <property type="match status" value="1"/>
</dbReference>
<feature type="region of interest" description="Disordered" evidence="1">
    <location>
        <begin position="209"/>
        <end position="254"/>
    </location>
</feature>
<evidence type="ECO:0000256" key="1">
    <source>
        <dbReference type="SAM" id="MobiDB-lite"/>
    </source>
</evidence>
<evidence type="ECO:0000313" key="3">
    <source>
        <dbReference type="RefSeq" id="XP_018018799.2"/>
    </source>
</evidence>
<dbReference type="PANTHER" id="PTHR15711:SF22">
    <property type="entry name" value="RAP-GAP DOMAIN-CONTAINING PROTEIN"/>
    <property type="match status" value="1"/>
</dbReference>